<name>A0A7W4W2C7_9GAMM</name>
<dbReference type="FunFam" id="3.40.50.720:FF:000084">
    <property type="entry name" value="Short-chain dehydrogenase reductase"/>
    <property type="match status" value="1"/>
</dbReference>
<dbReference type="PRINTS" id="PR00081">
    <property type="entry name" value="GDHRDH"/>
</dbReference>
<evidence type="ECO:0000256" key="2">
    <source>
        <dbReference type="ARBA" id="ARBA00023002"/>
    </source>
</evidence>
<comment type="caution">
    <text evidence="3">The sequence shown here is derived from an EMBL/GenBank/DDBJ whole genome shotgun (WGS) entry which is preliminary data.</text>
</comment>
<dbReference type="GO" id="GO:0004316">
    <property type="term" value="F:3-oxoacyl-[acyl-carrier-protein] reductase (NADPH) activity"/>
    <property type="evidence" value="ECO:0007669"/>
    <property type="project" value="UniProtKB-EC"/>
</dbReference>
<dbReference type="PANTHER" id="PTHR43943:SF17">
    <property type="entry name" value="3-PHENYLPROPIONATE-DIHYDRODIOL_CINNAMIC ACID-DIHYDRODIOL DEHYDROGENASE"/>
    <property type="match status" value="1"/>
</dbReference>
<comment type="similarity">
    <text evidence="1">Belongs to the short-chain dehydrogenases/reductases (SDR) family.</text>
</comment>
<dbReference type="InterPro" id="IPR036291">
    <property type="entry name" value="NAD(P)-bd_dom_sf"/>
</dbReference>
<dbReference type="Proteomes" id="UP000537130">
    <property type="component" value="Unassembled WGS sequence"/>
</dbReference>
<proteinExistence type="inferred from homology"/>
<evidence type="ECO:0000313" key="4">
    <source>
        <dbReference type="Proteomes" id="UP000537130"/>
    </source>
</evidence>
<dbReference type="PANTHER" id="PTHR43943">
    <property type="entry name" value="DEHYDROGENASE/REDUCTASE (SDR FAMILY) MEMBER 4"/>
    <property type="match status" value="1"/>
</dbReference>
<accession>A0A7W4W2C7</accession>
<evidence type="ECO:0000313" key="3">
    <source>
        <dbReference type="EMBL" id="MBB3046196.1"/>
    </source>
</evidence>
<keyword evidence="2 3" id="KW-0560">Oxidoreductase</keyword>
<gene>
    <name evidence="3" type="ORF">FHR99_000432</name>
</gene>
<dbReference type="EMBL" id="JACHWY010000001">
    <property type="protein sequence ID" value="MBB3046196.1"/>
    <property type="molecule type" value="Genomic_DNA"/>
</dbReference>
<dbReference type="InterPro" id="IPR002347">
    <property type="entry name" value="SDR_fam"/>
</dbReference>
<sequence>MNLGLAGKTVMVAGASRGLGFAIAQCLQDEGANLSISSSDEKAIASAAEALPGCHAQRCDVRNPAEIEDWVAQTEARFGGIDALVVNAGGPPPGGFRDFDDAAWQGAFELTLLSAVRLVRAALPSLVKRQGNILFMTSSSVKEPIDFLLLSNVMRSGVASLAKSLSRSLAVEGLRVNCIVPGIVETDRIKALVSNQAKAKAITPEDQRAAMEAQVPMGRFGRPEEFARTAAFLLSPAASYINGETVTVDGGTMKTLF</sequence>
<dbReference type="CDD" id="cd05344">
    <property type="entry name" value="BKR_like_SDR_like"/>
    <property type="match status" value="1"/>
</dbReference>
<keyword evidence="4" id="KW-1185">Reference proteome</keyword>
<reference evidence="3 4" key="1">
    <citation type="submission" date="2020-08" db="EMBL/GenBank/DDBJ databases">
        <title>Genomic Encyclopedia of Type Strains, Phase III (KMG-III): the genomes of soil and plant-associated and newly described type strains.</title>
        <authorList>
            <person name="Whitman W."/>
        </authorList>
    </citation>
    <scope>NUCLEOTIDE SEQUENCE [LARGE SCALE GENOMIC DNA]</scope>
    <source>
        <strain evidence="3 4">CECT 8654</strain>
    </source>
</reference>
<dbReference type="AlphaFoldDB" id="A0A7W4W2C7"/>
<evidence type="ECO:0000256" key="1">
    <source>
        <dbReference type="ARBA" id="ARBA00006484"/>
    </source>
</evidence>
<protein>
    <submittedName>
        <fullName evidence="3">3-oxoacyl-[acyl-carrier protein] reductase</fullName>
        <ecNumber evidence="3">1.1.1.100</ecNumber>
    </submittedName>
</protein>
<dbReference type="EC" id="1.1.1.100" evidence="3"/>
<dbReference type="Pfam" id="PF13561">
    <property type="entry name" value="adh_short_C2"/>
    <property type="match status" value="1"/>
</dbReference>
<dbReference type="Gene3D" id="3.40.50.720">
    <property type="entry name" value="NAD(P)-binding Rossmann-like Domain"/>
    <property type="match status" value="1"/>
</dbReference>
<dbReference type="RefSeq" id="WP_183408894.1">
    <property type="nucleotide sequence ID" value="NZ_JACHWY010000001.1"/>
</dbReference>
<dbReference type="SUPFAM" id="SSF51735">
    <property type="entry name" value="NAD(P)-binding Rossmann-fold domains"/>
    <property type="match status" value="1"/>
</dbReference>
<organism evidence="3 4">
    <name type="scientific">Litorivivens lipolytica</name>
    <dbReference type="NCBI Taxonomy" id="1524264"/>
    <lineage>
        <taxon>Bacteria</taxon>
        <taxon>Pseudomonadati</taxon>
        <taxon>Pseudomonadota</taxon>
        <taxon>Gammaproteobacteria</taxon>
        <taxon>Litorivivens</taxon>
    </lineage>
</organism>